<evidence type="ECO:0000313" key="2">
    <source>
        <dbReference type="EMBL" id="TBT94271.1"/>
    </source>
</evidence>
<keyword evidence="1" id="KW-0472">Membrane</keyword>
<comment type="caution">
    <text evidence="2">The sequence shown here is derived from an EMBL/GenBank/DDBJ whole genome shotgun (WGS) entry which is preliminary data.</text>
</comment>
<proteinExistence type="predicted"/>
<name>A0A4V2JSZ2_PROTD</name>
<dbReference type="RefSeq" id="WP_131172660.1">
    <property type="nucleotide sequence ID" value="NZ_FXTL01000015.1"/>
</dbReference>
<keyword evidence="3" id="KW-1185">Reference proteome</keyword>
<organism evidence="2 3">
    <name type="scientific">Propioniciclava tarda</name>
    <dbReference type="NCBI Taxonomy" id="433330"/>
    <lineage>
        <taxon>Bacteria</taxon>
        <taxon>Bacillati</taxon>
        <taxon>Actinomycetota</taxon>
        <taxon>Actinomycetes</taxon>
        <taxon>Propionibacteriales</taxon>
        <taxon>Propionibacteriaceae</taxon>
        <taxon>Propioniciclava</taxon>
    </lineage>
</organism>
<reference evidence="2 3" key="1">
    <citation type="submission" date="2019-01" db="EMBL/GenBank/DDBJ databases">
        <title>Lactibacter flavus gen. nov., sp. nov., a novel bacterium of the family Propionibacteriaceae isolated from raw milk and dairy products.</title>
        <authorList>
            <person name="Huptas C."/>
            <person name="Wenning M."/>
            <person name="Breitenwieser F."/>
            <person name="Doll E."/>
            <person name="Von Neubeck M."/>
            <person name="Busse H.-J."/>
            <person name="Scherer S."/>
        </authorList>
    </citation>
    <scope>NUCLEOTIDE SEQUENCE [LARGE SCALE GENOMIC DNA]</scope>
    <source>
        <strain evidence="2 3">DSM 22130</strain>
    </source>
</reference>
<feature type="transmembrane region" description="Helical" evidence="1">
    <location>
        <begin position="148"/>
        <end position="165"/>
    </location>
</feature>
<evidence type="ECO:0000256" key="1">
    <source>
        <dbReference type="SAM" id="Phobius"/>
    </source>
</evidence>
<sequence>MSGDAPDQTAATASDTRLTPEARWLFIGLAVLALATILPEVRSANDASRMAAVSALVDHHSLIIDQTPFVTGEDKSWVNGHFYSDKPITPSLIAALVYWPISALGIKLDFGVNAAYYLVVLLVSKAAWWGGAVAFYKGLRFIAVSETARLATTIALAIGSLYLTFSAVFSNHGLAASAVAAGWFAYLRAVHTDAVRSSLVWSGAFLGLAAAADFPVLVYAAGVGVLILLDGRLRRGLLGYGLAVLAALAPGEAVNVAISGSLVPLTLVADYYLWPGSPWRREDLTGASRFSGGALVSYTVGCLIGARGFLVYNPLVLPAVVLASGRLAGLRAQRPLAREAAMVLACTAVLWGYYIASSTNFSGYSYSIRWFVPSLPLLLFFLAFGWSTRGVQAADASASFGWRPAWPWWPSLFWVLFSVAAVIALVGCLNPWSNMGVSQFPFTANLIEHWPALGKLLPR</sequence>
<protein>
    <recommendedName>
        <fullName evidence="4">Glycosyltransferase RgtA/B/C/D-like domain-containing protein</fullName>
    </recommendedName>
</protein>
<feature type="transmembrane region" description="Helical" evidence="1">
    <location>
        <begin position="408"/>
        <end position="429"/>
    </location>
</feature>
<feature type="transmembrane region" description="Helical" evidence="1">
    <location>
        <begin position="171"/>
        <end position="187"/>
    </location>
</feature>
<feature type="transmembrane region" description="Helical" evidence="1">
    <location>
        <begin position="114"/>
        <end position="136"/>
    </location>
</feature>
<dbReference type="EMBL" id="SDMR01000015">
    <property type="protein sequence ID" value="TBT94271.1"/>
    <property type="molecule type" value="Genomic_DNA"/>
</dbReference>
<evidence type="ECO:0008006" key="4">
    <source>
        <dbReference type="Google" id="ProtNLM"/>
    </source>
</evidence>
<accession>A0A4V2JSZ2</accession>
<keyword evidence="1" id="KW-0812">Transmembrane</keyword>
<feature type="transmembrane region" description="Helical" evidence="1">
    <location>
        <begin position="295"/>
        <end position="316"/>
    </location>
</feature>
<feature type="transmembrane region" description="Helical" evidence="1">
    <location>
        <begin position="24"/>
        <end position="41"/>
    </location>
</feature>
<evidence type="ECO:0000313" key="3">
    <source>
        <dbReference type="Proteomes" id="UP000291933"/>
    </source>
</evidence>
<feature type="transmembrane region" description="Helical" evidence="1">
    <location>
        <begin position="88"/>
        <end position="108"/>
    </location>
</feature>
<keyword evidence="1" id="KW-1133">Transmembrane helix</keyword>
<feature type="transmembrane region" description="Helical" evidence="1">
    <location>
        <begin position="336"/>
        <end position="356"/>
    </location>
</feature>
<dbReference type="OrthoDB" id="3837843at2"/>
<dbReference type="Proteomes" id="UP000291933">
    <property type="component" value="Unassembled WGS sequence"/>
</dbReference>
<gene>
    <name evidence="2" type="ORF">ET996_11260</name>
</gene>
<feature type="transmembrane region" description="Helical" evidence="1">
    <location>
        <begin position="368"/>
        <end position="388"/>
    </location>
</feature>
<dbReference type="AlphaFoldDB" id="A0A4V2JSZ2"/>
<feature type="transmembrane region" description="Helical" evidence="1">
    <location>
        <begin position="199"/>
        <end position="229"/>
    </location>
</feature>